<dbReference type="InterPro" id="IPR012337">
    <property type="entry name" value="RNaseH-like_sf"/>
</dbReference>
<dbReference type="Gene3D" id="3.30.420.10">
    <property type="entry name" value="Ribonuclease H-like superfamily/Ribonuclease H"/>
    <property type="match status" value="1"/>
</dbReference>
<keyword evidence="2" id="KW-1185">Reference proteome</keyword>
<evidence type="ECO:0000313" key="1">
    <source>
        <dbReference type="EMBL" id="KAK9107779.1"/>
    </source>
</evidence>
<organism evidence="1 2">
    <name type="scientific">Stephania yunnanensis</name>
    <dbReference type="NCBI Taxonomy" id="152371"/>
    <lineage>
        <taxon>Eukaryota</taxon>
        <taxon>Viridiplantae</taxon>
        <taxon>Streptophyta</taxon>
        <taxon>Embryophyta</taxon>
        <taxon>Tracheophyta</taxon>
        <taxon>Spermatophyta</taxon>
        <taxon>Magnoliopsida</taxon>
        <taxon>Ranunculales</taxon>
        <taxon>Menispermaceae</taxon>
        <taxon>Menispermoideae</taxon>
        <taxon>Cissampelideae</taxon>
        <taxon>Stephania</taxon>
    </lineage>
</organism>
<dbReference type="AlphaFoldDB" id="A0AAP0FAF9"/>
<dbReference type="Proteomes" id="UP001420932">
    <property type="component" value="Unassembled WGS sequence"/>
</dbReference>
<reference evidence="1 2" key="1">
    <citation type="submission" date="2024-01" db="EMBL/GenBank/DDBJ databases">
        <title>Genome assemblies of Stephania.</title>
        <authorList>
            <person name="Yang L."/>
        </authorList>
    </citation>
    <scope>NUCLEOTIDE SEQUENCE [LARGE SCALE GENOMIC DNA]</scope>
    <source>
        <strain evidence="1">YNDBR</strain>
        <tissue evidence="1">Leaf</tissue>
    </source>
</reference>
<proteinExistence type="predicted"/>
<dbReference type="SUPFAM" id="SSF53098">
    <property type="entry name" value="Ribonuclease H-like"/>
    <property type="match status" value="1"/>
</dbReference>
<gene>
    <name evidence="1" type="ORF">Syun_023790</name>
</gene>
<evidence type="ECO:0000313" key="2">
    <source>
        <dbReference type="Proteomes" id="UP001420932"/>
    </source>
</evidence>
<name>A0AAP0FAF9_9MAGN</name>
<comment type="caution">
    <text evidence="1">The sequence shown here is derived from an EMBL/GenBank/DDBJ whole genome shotgun (WGS) entry which is preliminary data.</text>
</comment>
<accession>A0AAP0FAF9</accession>
<sequence length="74" mass="8337">MKEFFDTSGFLSQTYCTGNPQQNGRVEHKHKHKHQHILEVALALRFQASITATYLINITPTPKLSDGTLLGHSM</sequence>
<dbReference type="InterPro" id="IPR036397">
    <property type="entry name" value="RNaseH_sf"/>
</dbReference>
<evidence type="ECO:0008006" key="3">
    <source>
        <dbReference type="Google" id="ProtNLM"/>
    </source>
</evidence>
<dbReference type="GO" id="GO:0003676">
    <property type="term" value="F:nucleic acid binding"/>
    <property type="evidence" value="ECO:0007669"/>
    <property type="project" value="InterPro"/>
</dbReference>
<dbReference type="EMBL" id="JBBNAF010000010">
    <property type="protein sequence ID" value="KAK9107779.1"/>
    <property type="molecule type" value="Genomic_DNA"/>
</dbReference>
<protein>
    <recommendedName>
        <fullName evidence="3">Integrase catalytic domain-containing protein</fullName>
    </recommendedName>
</protein>